<accession>A0AAX1NC45</accession>
<dbReference type="KEGG" id="fya:KMW28_21670"/>
<keyword evidence="2" id="KW-1185">Reference proteome</keyword>
<evidence type="ECO:0000313" key="1">
    <source>
        <dbReference type="EMBL" id="QWG05035.1"/>
    </source>
</evidence>
<dbReference type="Proteomes" id="UP000678679">
    <property type="component" value="Chromosome 2"/>
</dbReference>
<dbReference type="EMBL" id="CP076133">
    <property type="protein sequence ID" value="QWG05035.1"/>
    <property type="molecule type" value="Genomic_DNA"/>
</dbReference>
<dbReference type="AlphaFoldDB" id="A0AAX1NC45"/>
<sequence length="151" mass="17737">MNINSTLISLILLFLPSLSYGQDTIRLDRKPKVIIKSWYPEFKEFPDLKIGERKILYTKVPDFKVTSIRDNDINLITQDDSILIKETEKTNQYLITVNPTDSNNVEFEIWFEMTDKTILINQEGSWIDIRTLYPIKGNRILIDTVKLKIKK</sequence>
<gene>
    <name evidence="1" type="ORF">KMW28_21670</name>
</gene>
<dbReference type="RefSeq" id="WP_169662281.1">
    <property type="nucleotide sequence ID" value="NZ_CP076133.1"/>
</dbReference>
<name>A0AAX1NC45_9BACT</name>
<reference evidence="1 2" key="1">
    <citation type="submission" date="2021-05" db="EMBL/GenBank/DDBJ databases">
        <title>Comparative genomic studies on the polysaccharide-degrading batcterial strains of the Flammeovirga genus.</title>
        <authorList>
            <person name="Zewei F."/>
            <person name="Zheng Z."/>
            <person name="Yu L."/>
            <person name="Ruyue G."/>
            <person name="Yanhong M."/>
            <person name="Yuanyuan C."/>
            <person name="Jingyan G."/>
            <person name="Wenjun H."/>
        </authorList>
    </citation>
    <scope>NUCLEOTIDE SEQUENCE [LARGE SCALE GENOMIC DNA]</scope>
    <source>
        <strain evidence="1 2">NBRC:100898</strain>
    </source>
</reference>
<evidence type="ECO:0000313" key="2">
    <source>
        <dbReference type="Proteomes" id="UP000678679"/>
    </source>
</evidence>
<protein>
    <submittedName>
        <fullName evidence="1">Uncharacterized protein</fullName>
    </submittedName>
</protein>
<proteinExistence type="predicted"/>
<organism evidence="1 2">
    <name type="scientific">Flammeovirga yaeyamensis</name>
    <dbReference type="NCBI Taxonomy" id="367791"/>
    <lineage>
        <taxon>Bacteria</taxon>
        <taxon>Pseudomonadati</taxon>
        <taxon>Bacteroidota</taxon>
        <taxon>Cytophagia</taxon>
        <taxon>Cytophagales</taxon>
        <taxon>Flammeovirgaceae</taxon>
        <taxon>Flammeovirga</taxon>
    </lineage>
</organism>